<dbReference type="GO" id="GO:0005737">
    <property type="term" value="C:cytoplasm"/>
    <property type="evidence" value="ECO:0007669"/>
    <property type="project" value="UniProtKB-SubCell"/>
</dbReference>
<dbReference type="NCBIfam" id="TIGR00020">
    <property type="entry name" value="prfB"/>
    <property type="match status" value="1"/>
</dbReference>
<evidence type="ECO:0000256" key="1">
    <source>
        <dbReference type="ARBA" id="ARBA00010835"/>
    </source>
</evidence>
<comment type="similarity">
    <text evidence="1 4">Belongs to the prokaryotic/mitochondrial release factor family.</text>
</comment>
<dbReference type="Pfam" id="PF03462">
    <property type="entry name" value="PCRF"/>
    <property type="match status" value="1"/>
</dbReference>
<feature type="domain" description="Peptide chain release factor" evidence="6">
    <location>
        <begin position="72"/>
        <end position="183"/>
    </location>
</feature>
<dbReference type="Pfam" id="PF00472">
    <property type="entry name" value="RF-1"/>
    <property type="match status" value="1"/>
</dbReference>
<dbReference type="EMBL" id="VXOY01000007">
    <property type="protein sequence ID" value="MYE38017.1"/>
    <property type="molecule type" value="Genomic_DNA"/>
</dbReference>
<comment type="subcellular location">
    <subcellularLocation>
        <location evidence="4">Cytoplasm</location>
    </subcellularLocation>
</comment>
<dbReference type="InterPro" id="IPR045853">
    <property type="entry name" value="Pep_chain_release_fac_I_sf"/>
</dbReference>
<dbReference type="Gene3D" id="1.20.58.410">
    <property type="entry name" value="Release factor"/>
    <property type="match status" value="1"/>
</dbReference>
<dbReference type="Gene3D" id="3.30.70.1660">
    <property type="match status" value="1"/>
</dbReference>
<comment type="caution">
    <text evidence="7">The sequence shown here is derived from an EMBL/GenBank/DDBJ whole genome shotgun (WGS) entry which is preliminary data.</text>
</comment>
<evidence type="ECO:0000256" key="4">
    <source>
        <dbReference type="HAMAP-Rule" id="MF_00094"/>
    </source>
</evidence>
<evidence type="ECO:0000256" key="2">
    <source>
        <dbReference type="ARBA" id="ARBA00022481"/>
    </source>
</evidence>
<dbReference type="GO" id="GO:0016149">
    <property type="term" value="F:translation release factor activity, codon specific"/>
    <property type="evidence" value="ECO:0007669"/>
    <property type="project" value="UniProtKB-UniRule"/>
</dbReference>
<dbReference type="InterPro" id="IPR004374">
    <property type="entry name" value="PrfB"/>
</dbReference>
<dbReference type="SUPFAM" id="SSF75620">
    <property type="entry name" value="Release factor"/>
    <property type="match status" value="1"/>
</dbReference>
<dbReference type="AlphaFoldDB" id="A0A845D9H4"/>
<feature type="modified residue" description="N5-methylglutamine" evidence="4">
    <location>
        <position position="240"/>
    </location>
</feature>
<evidence type="ECO:0000313" key="7">
    <source>
        <dbReference type="EMBL" id="MYE38017.1"/>
    </source>
</evidence>
<dbReference type="InterPro" id="IPR005139">
    <property type="entry name" value="PCRF"/>
</dbReference>
<dbReference type="Gene3D" id="3.30.160.20">
    <property type="match status" value="1"/>
</dbReference>
<dbReference type="PANTHER" id="PTHR43116:SF3">
    <property type="entry name" value="CLASS I PEPTIDE CHAIN RELEASE FACTOR"/>
    <property type="match status" value="1"/>
</dbReference>
<dbReference type="PANTHER" id="PTHR43116">
    <property type="entry name" value="PEPTIDE CHAIN RELEASE FACTOR 2"/>
    <property type="match status" value="1"/>
</dbReference>
<gene>
    <name evidence="4" type="primary">prfB</name>
    <name evidence="7" type="ORF">F4X82_00655</name>
</gene>
<proteinExistence type="inferred from homology"/>
<dbReference type="InterPro" id="IPR000352">
    <property type="entry name" value="Pep_chain_release_fac_I"/>
</dbReference>
<evidence type="ECO:0000259" key="6">
    <source>
        <dbReference type="SMART" id="SM00937"/>
    </source>
</evidence>
<organism evidence="7 8">
    <name type="scientific">Candidatus Spechtbacteria bacterium SB0662_bin_43</name>
    <dbReference type="NCBI Taxonomy" id="2604897"/>
    <lineage>
        <taxon>Bacteria</taxon>
        <taxon>Candidatus Spechtiibacteriota</taxon>
    </lineage>
</organism>
<reference evidence="7 8" key="1">
    <citation type="submission" date="2019-09" db="EMBL/GenBank/DDBJ databases">
        <title>Characterisation of the sponge microbiome using genome-centric metagenomics.</title>
        <authorList>
            <person name="Engelberts J.P."/>
            <person name="Robbins S.J."/>
            <person name="De Goeij J.M."/>
            <person name="Aranda M."/>
            <person name="Bell S.C."/>
            <person name="Webster N.S."/>
        </authorList>
    </citation>
    <scope>NUCLEOTIDE SEQUENCE [LARGE SCALE GENOMIC DNA]</scope>
    <source>
        <strain evidence="7">SB0662_bin_43</strain>
    </source>
</reference>
<dbReference type="SMART" id="SM00937">
    <property type="entry name" value="PCRF"/>
    <property type="match status" value="1"/>
</dbReference>
<evidence type="ECO:0000256" key="3">
    <source>
        <dbReference type="ARBA" id="ARBA00022917"/>
    </source>
</evidence>
<comment type="function">
    <text evidence="4">Peptide chain release factor 2 directs the termination of translation in response to the peptide chain termination codons UGA and UAA.</text>
</comment>
<comment type="PTM">
    <text evidence="4">Methylated by PrmC. Methylation increases the termination efficiency of RF2.</text>
</comment>
<sequence>MICVRKSSRLRTVFDIPGLQQQLDELRQESHSELFWKNPERAVAVQKKIAFLEEEIAVWKRFLDTIDGITDEVAQHDSGTEDTINTLEKRVSVLEKEYLKQEYRIFLSGEYDQRNAYLSLYSGAGGSDAADWTRMLLRMYQRYCERQGWDISLIAESSAEGGGMKEATLFVQHPYAYGLLKGEHGVHRLVRLSPFSSAKLRHTSFALVDIIPEIEKTQNVVLSKDTIRVDFFRSSGPGGQNTNKRETAVRVTHIPTGISATSQKERSQAANREQAYKLLYSKVYIRTMKQKEEDAAGIKGDAVAVEWGSQIRSYTLHPYQLVKDHRTNTTTQDTGAVLDGDIDIFIQSFTKQSF</sequence>
<keyword evidence="4" id="KW-0963">Cytoplasm</keyword>
<protein>
    <recommendedName>
        <fullName evidence="4 5">Peptide chain release factor 2</fullName>
        <shortName evidence="4">RF-2</shortName>
    </recommendedName>
</protein>
<dbReference type="Proteomes" id="UP000449092">
    <property type="component" value="Unassembled WGS sequence"/>
</dbReference>
<accession>A0A845D9H4</accession>
<name>A0A845D9H4_9BACT</name>
<keyword evidence="2 4" id="KW-0488">Methylation</keyword>
<dbReference type="HAMAP" id="MF_00094">
    <property type="entry name" value="Rel_fac_2"/>
    <property type="match status" value="1"/>
</dbReference>
<keyword evidence="3 4" id="KW-0648">Protein biosynthesis</keyword>
<evidence type="ECO:0000313" key="8">
    <source>
        <dbReference type="Proteomes" id="UP000449092"/>
    </source>
</evidence>
<evidence type="ECO:0000256" key="5">
    <source>
        <dbReference type="NCBIfam" id="TIGR00020"/>
    </source>
</evidence>